<comment type="caution">
    <text evidence="2">The sequence shown here is derived from an EMBL/GenBank/DDBJ whole genome shotgun (WGS) entry which is preliminary data.</text>
</comment>
<keyword evidence="3" id="KW-1185">Reference proteome</keyword>
<sequence length="489" mass="56423">MKPNRASPIVMGTIYTPGATPFYNGGCDDSRLLPLPIPLDPSSSSSRTDQQTPSNDPGSSSPTKDDSCPFDLEAFLAYSESSGDEQPADPKTRDVLYQQELDLKRSKIPFRKDDIVWRLFVYNLETRTKRKVQISDWQRSLNDFQESGEDIRGYIYVVKIGKITRQGQGRKAGLLMVNNGLELYDQINDWVERVPYGNIYRYKPEYTHVILDKIRGSRGDLETQPLDLDPILKCIYSDYRKALQYQLDVIYDFFDYRKQFSAIRATEFLVRAVNYRDLYLNQFKKPPSPETKETNGQTNLSGEAAEIQSPASRANHVSEEEDESDRGPPPPEVEDFPSRASKQRRIQPSDRNQEILTWFQSDLARSHLNAIMADRVPSRRHKIFTSDTRAKMGVLESVILRLTSPTFLEDDNVTILKLHEFLVDHVFDLQRFAAITKRDAIFMDHYVEHCLVPEGCIRYLQDKHNLSPKEAERLYLTPIQEFLPPDDFF</sequence>
<feature type="compositionally biased region" description="Low complexity" evidence="1">
    <location>
        <begin position="40"/>
        <end position="54"/>
    </location>
</feature>
<organism evidence="2 3">
    <name type="scientific">Tigriopus californicus</name>
    <name type="common">Marine copepod</name>
    <dbReference type="NCBI Taxonomy" id="6832"/>
    <lineage>
        <taxon>Eukaryota</taxon>
        <taxon>Metazoa</taxon>
        <taxon>Ecdysozoa</taxon>
        <taxon>Arthropoda</taxon>
        <taxon>Crustacea</taxon>
        <taxon>Multicrustacea</taxon>
        <taxon>Hexanauplia</taxon>
        <taxon>Copepoda</taxon>
        <taxon>Harpacticoida</taxon>
        <taxon>Harpacticidae</taxon>
        <taxon>Tigriopus</taxon>
    </lineage>
</organism>
<evidence type="ECO:0000256" key="1">
    <source>
        <dbReference type="SAM" id="MobiDB-lite"/>
    </source>
</evidence>
<proteinExistence type="predicted"/>
<protein>
    <submittedName>
        <fullName evidence="2">Uncharacterized protein</fullName>
    </submittedName>
</protein>
<dbReference type="EMBL" id="VCGU01000005">
    <property type="protein sequence ID" value="TRY74490.1"/>
    <property type="molecule type" value="Genomic_DNA"/>
</dbReference>
<evidence type="ECO:0000313" key="3">
    <source>
        <dbReference type="Proteomes" id="UP000318571"/>
    </source>
</evidence>
<dbReference type="AlphaFoldDB" id="A0A553P9Y6"/>
<dbReference type="Proteomes" id="UP000318571">
    <property type="component" value="Chromosome 2"/>
</dbReference>
<accession>A0A553P9Y6</accession>
<feature type="region of interest" description="Disordered" evidence="1">
    <location>
        <begin position="33"/>
        <end position="66"/>
    </location>
</feature>
<reference evidence="2 3" key="1">
    <citation type="journal article" date="2018" name="Nat. Ecol. Evol.">
        <title>Genomic signatures of mitonuclear coevolution across populations of Tigriopus californicus.</title>
        <authorList>
            <person name="Barreto F.S."/>
            <person name="Watson E.T."/>
            <person name="Lima T.G."/>
            <person name="Willett C.S."/>
            <person name="Edmands S."/>
            <person name="Li W."/>
            <person name="Burton R.S."/>
        </authorList>
    </citation>
    <scope>NUCLEOTIDE SEQUENCE [LARGE SCALE GENOMIC DNA]</scope>
    <source>
        <strain evidence="2 3">San Diego</strain>
    </source>
</reference>
<gene>
    <name evidence="2" type="ORF">TCAL_15656</name>
</gene>
<name>A0A553P9Y6_TIGCA</name>
<evidence type="ECO:0000313" key="2">
    <source>
        <dbReference type="EMBL" id="TRY74490.1"/>
    </source>
</evidence>
<feature type="region of interest" description="Disordered" evidence="1">
    <location>
        <begin position="283"/>
        <end position="347"/>
    </location>
</feature>